<dbReference type="GO" id="GO:0003700">
    <property type="term" value="F:DNA-binding transcription factor activity"/>
    <property type="evidence" value="ECO:0007669"/>
    <property type="project" value="InterPro"/>
</dbReference>
<evidence type="ECO:0000259" key="11">
    <source>
        <dbReference type="PROSITE" id="PS50811"/>
    </source>
</evidence>
<reference evidence="12" key="1">
    <citation type="submission" date="2015-02" db="EMBL/GenBank/DDBJ databases">
        <title>A transcriptome of Wollemia nobilis - a relic of Gondwana.</title>
        <authorList>
            <person name="Chia J.Y."/>
            <person name="Leong Y.S."/>
            <person name="Abdul Karim S."/>
            <person name="Wan Azmi N."/>
            <person name="Hercus R."/>
            <person name="Croft L."/>
        </authorList>
    </citation>
    <scope>NUCLEOTIDE SEQUENCE</scope>
    <source>
        <strain evidence="12">MaeBrown</strain>
        <tissue evidence="12">Leaf</tissue>
    </source>
</reference>
<evidence type="ECO:0000256" key="4">
    <source>
        <dbReference type="ARBA" id="ARBA00022833"/>
    </source>
</evidence>
<evidence type="ECO:0000313" key="12">
    <source>
        <dbReference type="EMBL" id="JAG87763.1"/>
    </source>
</evidence>
<keyword evidence="4" id="KW-0862">Zinc</keyword>
<dbReference type="SUPFAM" id="SSF118290">
    <property type="entry name" value="WRKY DNA-binding domain"/>
    <property type="match status" value="2"/>
</dbReference>
<feature type="compositionally biased region" description="Low complexity" evidence="10">
    <location>
        <begin position="58"/>
        <end position="75"/>
    </location>
</feature>
<feature type="compositionally biased region" description="Polar residues" evidence="10">
    <location>
        <begin position="231"/>
        <end position="259"/>
    </location>
</feature>
<comment type="subcellular location">
    <subcellularLocation>
        <location evidence="1">Nucleus</location>
    </subcellularLocation>
</comment>
<feature type="region of interest" description="Disordered" evidence="10">
    <location>
        <begin position="56"/>
        <end position="179"/>
    </location>
</feature>
<evidence type="ECO:0000256" key="6">
    <source>
        <dbReference type="ARBA" id="ARBA00023125"/>
    </source>
</evidence>
<feature type="region of interest" description="Disordered" evidence="10">
    <location>
        <begin position="206"/>
        <end position="322"/>
    </location>
</feature>
<evidence type="ECO:0000256" key="10">
    <source>
        <dbReference type="SAM" id="MobiDB-lite"/>
    </source>
</evidence>
<feature type="compositionally biased region" description="Pro residues" evidence="10">
    <location>
        <begin position="76"/>
        <end position="93"/>
    </location>
</feature>
<dbReference type="AlphaFoldDB" id="A0A0C9S8E8"/>
<dbReference type="GO" id="GO:0005634">
    <property type="term" value="C:nucleus"/>
    <property type="evidence" value="ECO:0007669"/>
    <property type="project" value="UniProtKB-SubCell"/>
</dbReference>
<keyword evidence="8" id="KW-0539">Nucleus</keyword>
<dbReference type="PANTHER" id="PTHR31221:SF193">
    <property type="entry name" value="WRKY TRANSCRIPTION FACTOR PROTEIN 1-RELATED"/>
    <property type="match status" value="1"/>
</dbReference>
<feature type="domain" description="WRKY" evidence="11">
    <location>
        <begin position="496"/>
        <end position="561"/>
    </location>
</feature>
<keyword evidence="5" id="KW-0805">Transcription regulation</keyword>
<sequence length="645" mass="69745">MGFERERDIEIEKKKKMVLSKPTPSRPTTIRPSCPTTLISGESSECRSFSQLLAGAMAATATAPSASTSTSNSSPCPSPPTNPLPPPLPPTPAPGNGVTVRPKTVRLKSIPSHPPHPPAALNPSPQTTTSDQGEASEAQATGNCGVWPVAAGSEAPDCDSPGHKDRTKQDGGSGSNVVFKPLAKLGTRNPLPSLANLGSFGISHQQALAQVQAQARAQAQAQAQAQVQSQPGSSSSPKMTTFSMPQVLSSAMTSSTTLPKSPGFNAHSLQKKTGLQSEPKQMMESPRLPTQTTEQNQPSLPPVPVGDRPSFDGYNWRKYGQKQVKGSEYPRSYYKCTHPNCPVKKKVERSHDGQVTEIVYKGEHNHLKPQPTRRASLGTSIHEREIDSPAVVSGDKNDFDVSADQPSPGFYADPNGKTEKLANYSDPSTSVRGFGNGTGSPEQSFGVSDDGEDALRADEEDDDEPDSKRRKKDKKMKDLLASQRTSREPRVIVQTTEADILEDGFRWRKYGQKVVKGNPYPRSYYKCTSVKCTVRKHVERASDDPKAVITTYEGKHNHDAPLARNSSQDAAGNNSQLFSRKSTDVVQDKQIQYRLPTFARVSESTAEGEDRLHVGEVGAVPMMENNMQLGGDTERAFGSDDNFAV</sequence>
<evidence type="ECO:0000256" key="1">
    <source>
        <dbReference type="ARBA" id="ARBA00004123"/>
    </source>
</evidence>
<evidence type="ECO:0000256" key="3">
    <source>
        <dbReference type="ARBA" id="ARBA00022737"/>
    </source>
</evidence>
<dbReference type="PANTHER" id="PTHR31221">
    <property type="entry name" value="WRKY TRANSCRIPTION FACTOR PROTEIN 1-RELATED"/>
    <property type="match status" value="1"/>
</dbReference>
<feature type="compositionally biased region" description="Polar residues" evidence="10">
    <location>
        <begin position="288"/>
        <end position="298"/>
    </location>
</feature>
<evidence type="ECO:0000256" key="8">
    <source>
        <dbReference type="ARBA" id="ARBA00023242"/>
    </source>
</evidence>
<dbReference type="GO" id="GO:0043565">
    <property type="term" value="F:sequence-specific DNA binding"/>
    <property type="evidence" value="ECO:0007669"/>
    <property type="project" value="InterPro"/>
</dbReference>
<feature type="region of interest" description="Disordered" evidence="10">
    <location>
        <begin position="1"/>
        <end position="41"/>
    </location>
</feature>
<evidence type="ECO:0000256" key="2">
    <source>
        <dbReference type="ARBA" id="ARBA00022723"/>
    </source>
</evidence>
<keyword evidence="6" id="KW-0238">DNA-binding</keyword>
<dbReference type="GO" id="GO:0046872">
    <property type="term" value="F:metal ion binding"/>
    <property type="evidence" value="ECO:0007669"/>
    <property type="project" value="UniProtKB-KW"/>
</dbReference>
<feature type="compositionally biased region" description="Low complexity" evidence="10">
    <location>
        <begin position="22"/>
        <end position="37"/>
    </location>
</feature>
<feature type="domain" description="WRKY" evidence="11">
    <location>
        <begin position="312"/>
        <end position="369"/>
    </location>
</feature>
<feature type="compositionally biased region" description="Basic and acidic residues" evidence="10">
    <location>
        <begin position="1"/>
        <end position="13"/>
    </location>
</feature>
<name>A0A0C9S8E8_9CONI</name>
<dbReference type="InterPro" id="IPR036576">
    <property type="entry name" value="WRKY_dom_sf"/>
</dbReference>
<evidence type="ECO:0000256" key="5">
    <source>
        <dbReference type="ARBA" id="ARBA00023015"/>
    </source>
</evidence>
<feature type="compositionally biased region" description="Low complexity" evidence="10">
    <location>
        <begin position="206"/>
        <end position="230"/>
    </location>
</feature>
<evidence type="ECO:0000256" key="9">
    <source>
        <dbReference type="ARBA" id="ARBA00061157"/>
    </source>
</evidence>
<organism evidence="12">
    <name type="scientific">Wollemia nobilis</name>
    <dbReference type="NCBI Taxonomy" id="56998"/>
    <lineage>
        <taxon>Eukaryota</taxon>
        <taxon>Viridiplantae</taxon>
        <taxon>Streptophyta</taxon>
        <taxon>Embryophyta</taxon>
        <taxon>Tracheophyta</taxon>
        <taxon>Spermatophyta</taxon>
        <taxon>Pinopsida</taxon>
        <taxon>Pinidae</taxon>
        <taxon>Conifers II</taxon>
        <taxon>Araucariales</taxon>
        <taxon>Araucariaceae</taxon>
        <taxon>Wollemia</taxon>
    </lineage>
</organism>
<keyword evidence="2" id="KW-0479">Metal-binding</keyword>
<proteinExistence type="inferred from homology"/>
<dbReference type="InterPro" id="IPR044810">
    <property type="entry name" value="WRKY_plant"/>
</dbReference>
<keyword evidence="3" id="KW-0677">Repeat</keyword>
<dbReference type="Gene3D" id="2.20.25.80">
    <property type="entry name" value="WRKY domain"/>
    <property type="match status" value="2"/>
</dbReference>
<comment type="similarity">
    <text evidence="9">Belongs to the WRKY group I family.</text>
</comment>
<feature type="compositionally biased region" description="Polar residues" evidence="10">
    <location>
        <begin position="126"/>
        <end position="142"/>
    </location>
</feature>
<dbReference type="InterPro" id="IPR003657">
    <property type="entry name" value="WRKY_dom"/>
</dbReference>
<dbReference type="FunFam" id="2.20.25.80:FF:000003">
    <property type="entry name" value="WRKY transcription factor 57"/>
    <property type="match status" value="1"/>
</dbReference>
<dbReference type="FunFam" id="2.20.25.80:FF:000006">
    <property type="entry name" value="WRKY transcription factor"/>
    <property type="match status" value="1"/>
</dbReference>
<feature type="compositionally biased region" description="Basic and acidic residues" evidence="10">
    <location>
        <begin position="160"/>
        <end position="169"/>
    </location>
</feature>
<dbReference type="PROSITE" id="PS50811">
    <property type="entry name" value="WRKY"/>
    <property type="match status" value="2"/>
</dbReference>
<dbReference type="EMBL" id="GCHU01011263">
    <property type="protein sequence ID" value="JAG87763.1"/>
    <property type="molecule type" value="Transcribed_RNA"/>
</dbReference>
<evidence type="ECO:0000256" key="7">
    <source>
        <dbReference type="ARBA" id="ARBA00023163"/>
    </source>
</evidence>
<protein>
    <submittedName>
        <fullName evidence="12">TSA: Wollemia nobilis Ref_Wollemi_Transcript_11328_2624 transcribed RNA sequence</fullName>
    </submittedName>
</protein>
<accession>A0A0C9S8E8</accession>
<feature type="region of interest" description="Disordered" evidence="10">
    <location>
        <begin position="360"/>
        <end position="487"/>
    </location>
</feature>
<dbReference type="SMART" id="SM00774">
    <property type="entry name" value="WRKY"/>
    <property type="match status" value="2"/>
</dbReference>
<dbReference type="Pfam" id="PF03106">
    <property type="entry name" value="WRKY"/>
    <property type="match status" value="2"/>
</dbReference>
<feature type="compositionally biased region" description="Polar residues" evidence="10">
    <location>
        <begin position="267"/>
        <end position="279"/>
    </location>
</feature>
<keyword evidence="7" id="KW-0804">Transcription</keyword>